<proteinExistence type="inferred from homology"/>
<evidence type="ECO:0000259" key="2">
    <source>
        <dbReference type="PROSITE" id="PS51746"/>
    </source>
</evidence>
<dbReference type="Proteomes" id="UP001182556">
    <property type="component" value="Unassembled WGS sequence"/>
</dbReference>
<accession>A0AAD9FWH3</accession>
<keyword evidence="4" id="KW-1185">Reference proteome</keyword>
<dbReference type="PANTHER" id="PTHR12320">
    <property type="entry name" value="PROTEIN PHOSPHATASE 2C"/>
    <property type="match status" value="1"/>
</dbReference>
<dbReference type="SMART" id="SM00332">
    <property type="entry name" value="PP2Cc"/>
    <property type="match status" value="1"/>
</dbReference>
<comment type="catalytic activity">
    <reaction evidence="1">
        <text>O-phospho-L-seryl-[protein] + H2O = L-seryl-[protein] + phosphate</text>
        <dbReference type="Rhea" id="RHEA:20629"/>
        <dbReference type="Rhea" id="RHEA-COMP:9863"/>
        <dbReference type="Rhea" id="RHEA-COMP:11604"/>
        <dbReference type="ChEBI" id="CHEBI:15377"/>
        <dbReference type="ChEBI" id="CHEBI:29999"/>
        <dbReference type="ChEBI" id="CHEBI:43474"/>
        <dbReference type="ChEBI" id="CHEBI:83421"/>
        <dbReference type="EC" id="3.1.3.16"/>
    </reaction>
</comment>
<dbReference type="GO" id="GO:0004722">
    <property type="term" value="F:protein serine/threonine phosphatase activity"/>
    <property type="evidence" value="ECO:0007669"/>
    <property type="project" value="UniProtKB-EC"/>
</dbReference>
<dbReference type="GO" id="GO:0046872">
    <property type="term" value="F:metal ion binding"/>
    <property type="evidence" value="ECO:0007669"/>
    <property type="project" value="UniProtKB-UniRule"/>
</dbReference>
<organism evidence="3 4">
    <name type="scientific">Papiliotrema laurentii</name>
    <name type="common">Cryptococcus laurentii</name>
    <dbReference type="NCBI Taxonomy" id="5418"/>
    <lineage>
        <taxon>Eukaryota</taxon>
        <taxon>Fungi</taxon>
        <taxon>Dikarya</taxon>
        <taxon>Basidiomycota</taxon>
        <taxon>Agaricomycotina</taxon>
        <taxon>Tremellomycetes</taxon>
        <taxon>Tremellales</taxon>
        <taxon>Rhynchogastremaceae</taxon>
        <taxon>Papiliotrema</taxon>
    </lineage>
</organism>
<comment type="cofactor">
    <cofactor evidence="1">
        <name>Mg(2+)</name>
        <dbReference type="ChEBI" id="CHEBI:18420"/>
    </cofactor>
</comment>
<evidence type="ECO:0000313" key="4">
    <source>
        <dbReference type="Proteomes" id="UP001182556"/>
    </source>
</evidence>
<keyword evidence="1" id="KW-0904">Protein phosphatase</keyword>
<evidence type="ECO:0000256" key="1">
    <source>
        <dbReference type="RuleBase" id="RU366020"/>
    </source>
</evidence>
<dbReference type="Gene3D" id="3.60.40.10">
    <property type="entry name" value="PPM-type phosphatase domain"/>
    <property type="match status" value="1"/>
</dbReference>
<comment type="cofactor">
    <cofactor evidence="1">
        <name>Mn(2+)</name>
        <dbReference type="ChEBI" id="CHEBI:29035"/>
    </cofactor>
</comment>
<sequence>MPRPSSVLLRALSPLKSTYQWSSSSPPVYSIGLSYAGKDSPPFVSPNARPPRTGFAHLPSGKADHIREWVRASGKITAGRGELESTAVGGWTDAVRDQVAKWGAGEDFFALEGLDASISSIGVFQESSIGKNGPVHLAISDGVGGWSDTVDPSFFSQALMYHYAKSARKALESATPENPPKTGPLDHLRDAFEGVLKEPVVVAGGATACGVSLDSKGVLNGVNLGDSGMSIIRDGKLVYATPPGTHYFNCPKQLSKIPRSMMSQGIITDKPDTASDTFTAQLQPGDVIMLYTDGLSDNVPAEHYTLLLSHLSEILARPENAHLSPLDRASELARLFADVLVGYGRAAMVRTGDEAEEVDGKVRRSWRTPFEVEAEREGMRYKGGKVDDITVLTAVVSEKNPESD</sequence>
<reference evidence="3" key="1">
    <citation type="submission" date="2023-02" db="EMBL/GenBank/DDBJ databases">
        <title>Identification and recombinant expression of a fungal hydrolase from Papiliotrema laurentii that hydrolyzes apple cutin and clears colloidal polyester polyurethane.</title>
        <authorList>
            <consortium name="DOE Joint Genome Institute"/>
            <person name="Roman V.A."/>
            <person name="Bojanowski C."/>
            <person name="Crable B.R."/>
            <person name="Wagner D.N."/>
            <person name="Hung C.S."/>
            <person name="Nadeau L.J."/>
            <person name="Schratz L."/>
            <person name="Haridas S."/>
            <person name="Pangilinan J."/>
            <person name="Lipzen A."/>
            <person name="Na H."/>
            <person name="Yan M."/>
            <person name="Ng V."/>
            <person name="Grigoriev I.V."/>
            <person name="Spatafora J.W."/>
            <person name="Barlow D."/>
            <person name="Biffinger J."/>
            <person name="Kelley-Loughnane N."/>
            <person name="Varaljay V.A."/>
            <person name="Crookes-Goodson W.J."/>
        </authorList>
    </citation>
    <scope>NUCLEOTIDE SEQUENCE</scope>
    <source>
        <strain evidence="3">5307AH</strain>
    </source>
</reference>
<dbReference type="InterPro" id="IPR039123">
    <property type="entry name" value="PPTC7"/>
</dbReference>
<keyword evidence="1" id="KW-0460">Magnesium</keyword>
<dbReference type="SUPFAM" id="SSF81606">
    <property type="entry name" value="PP2C-like"/>
    <property type="match status" value="1"/>
</dbReference>
<comment type="similarity">
    <text evidence="1">Belongs to the PP2C family.</text>
</comment>
<keyword evidence="1" id="KW-0464">Manganese</keyword>
<protein>
    <recommendedName>
        <fullName evidence="1">Protein phosphatase</fullName>
        <ecNumber evidence="1">3.1.3.16</ecNumber>
    </recommendedName>
</protein>
<gene>
    <name evidence="3" type="ORF">DB88DRAFT_470043</name>
</gene>
<name>A0AAD9FWH3_PAPLA</name>
<feature type="domain" description="PPM-type phosphatase" evidence="2">
    <location>
        <begin position="120"/>
        <end position="396"/>
    </location>
</feature>
<dbReference type="AlphaFoldDB" id="A0AAD9FWH3"/>
<dbReference type="PROSITE" id="PS51746">
    <property type="entry name" value="PPM_2"/>
    <property type="match status" value="1"/>
</dbReference>
<dbReference type="PANTHER" id="PTHR12320:SF1">
    <property type="entry name" value="PROTEIN PHOSPHATASE PTC7 HOMOLOG"/>
    <property type="match status" value="1"/>
</dbReference>
<keyword evidence="1" id="KW-0378">Hydrolase</keyword>
<evidence type="ECO:0000313" key="3">
    <source>
        <dbReference type="EMBL" id="KAK1927372.1"/>
    </source>
</evidence>
<comment type="caution">
    <text evidence="3">The sequence shown here is derived from an EMBL/GenBank/DDBJ whole genome shotgun (WGS) entry which is preliminary data.</text>
</comment>
<dbReference type="EMBL" id="JAODAN010000001">
    <property type="protein sequence ID" value="KAK1927372.1"/>
    <property type="molecule type" value="Genomic_DNA"/>
</dbReference>
<dbReference type="EC" id="3.1.3.16" evidence="1"/>
<comment type="catalytic activity">
    <reaction evidence="1">
        <text>O-phospho-L-threonyl-[protein] + H2O = L-threonyl-[protein] + phosphate</text>
        <dbReference type="Rhea" id="RHEA:47004"/>
        <dbReference type="Rhea" id="RHEA-COMP:11060"/>
        <dbReference type="Rhea" id="RHEA-COMP:11605"/>
        <dbReference type="ChEBI" id="CHEBI:15377"/>
        <dbReference type="ChEBI" id="CHEBI:30013"/>
        <dbReference type="ChEBI" id="CHEBI:43474"/>
        <dbReference type="ChEBI" id="CHEBI:61977"/>
        <dbReference type="EC" id="3.1.3.16"/>
    </reaction>
</comment>
<dbReference type="InterPro" id="IPR036457">
    <property type="entry name" value="PPM-type-like_dom_sf"/>
</dbReference>
<keyword evidence="1" id="KW-0479">Metal-binding</keyword>
<dbReference type="InterPro" id="IPR001932">
    <property type="entry name" value="PPM-type_phosphatase-like_dom"/>
</dbReference>